<dbReference type="PROSITE" id="PS50935">
    <property type="entry name" value="SSB"/>
    <property type="match status" value="1"/>
</dbReference>
<dbReference type="PANTHER" id="PTHR10302">
    <property type="entry name" value="SINGLE-STRANDED DNA-BINDING PROTEIN"/>
    <property type="match status" value="1"/>
</dbReference>
<dbReference type="CDD" id="cd04496">
    <property type="entry name" value="SSB_OBF"/>
    <property type="match status" value="1"/>
</dbReference>
<dbReference type="InterPro" id="IPR012340">
    <property type="entry name" value="NA-bd_OB-fold"/>
</dbReference>
<dbReference type="InterPro" id="IPR011344">
    <property type="entry name" value="ssDNA-bd"/>
</dbReference>
<dbReference type="InterPro" id="IPR000424">
    <property type="entry name" value="Primosome_PriB/ssb"/>
</dbReference>
<name>A0A4Y7NLC2_9CRUS</name>
<reference evidence="3" key="1">
    <citation type="submission" date="2018-08" db="EMBL/GenBank/DDBJ databases">
        <authorList>
            <person name="Cornetti L."/>
        </authorList>
    </citation>
    <scope>NUCLEOTIDE SEQUENCE</scope>
    <source>
        <strain evidence="3">BE-ASS</strain>
    </source>
</reference>
<dbReference type="GO" id="GO:0006264">
    <property type="term" value="P:mitochondrial DNA replication"/>
    <property type="evidence" value="ECO:0007669"/>
    <property type="project" value="TreeGrafter"/>
</dbReference>
<dbReference type="Pfam" id="PF00436">
    <property type="entry name" value="SSB"/>
    <property type="match status" value="1"/>
</dbReference>
<evidence type="ECO:0000313" key="3">
    <source>
        <dbReference type="EMBL" id="SVE94050.1"/>
    </source>
</evidence>
<dbReference type="GO" id="GO:0042645">
    <property type="term" value="C:mitochondrial nucleoid"/>
    <property type="evidence" value="ECO:0007669"/>
    <property type="project" value="TreeGrafter"/>
</dbReference>
<dbReference type="PANTHER" id="PTHR10302:SF0">
    <property type="entry name" value="SINGLE-STRANDED DNA-BINDING PROTEIN, MITOCHONDRIAL"/>
    <property type="match status" value="1"/>
</dbReference>
<dbReference type="FunFam" id="2.40.50.140:FF:000269">
    <property type="entry name" value="Single-stranded DNA-binding protein"/>
    <property type="match status" value="1"/>
</dbReference>
<protein>
    <submittedName>
        <fullName evidence="3">EOG090X0O5J</fullName>
    </submittedName>
</protein>
<dbReference type="SUPFAM" id="SSF50249">
    <property type="entry name" value="Nucleic acid-binding proteins"/>
    <property type="match status" value="1"/>
</dbReference>
<organism evidence="3">
    <name type="scientific">Scapholeberis mucronata</name>
    <dbReference type="NCBI Taxonomy" id="202097"/>
    <lineage>
        <taxon>Eukaryota</taxon>
        <taxon>Metazoa</taxon>
        <taxon>Ecdysozoa</taxon>
        <taxon>Arthropoda</taxon>
        <taxon>Crustacea</taxon>
        <taxon>Branchiopoda</taxon>
        <taxon>Diplostraca</taxon>
        <taxon>Cladocera</taxon>
        <taxon>Anomopoda</taxon>
        <taxon>Daphniidae</taxon>
        <taxon>Scapholeberis</taxon>
    </lineage>
</organism>
<dbReference type="GO" id="GO:0003697">
    <property type="term" value="F:single-stranded DNA binding"/>
    <property type="evidence" value="ECO:0007669"/>
    <property type="project" value="InterPro"/>
</dbReference>
<gene>
    <name evidence="3" type="primary">EOG090X0O5J</name>
</gene>
<evidence type="ECO:0000256" key="1">
    <source>
        <dbReference type="ARBA" id="ARBA00023125"/>
    </source>
</evidence>
<dbReference type="AlphaFoldDB" id="A0A4Y7NLC2"/>
<accession>A0A4Y7NLC2</accession>
<evidence type="ECO:0000256" key="2">
    <source>
        <dbReference type="PROSITE-ProRule" id="PRU00252"/>
    </source>
</evidence>
<keyword evidence="1 2" id="KW-0238">DNA-binding</keyword>
<dbReference type="EMBL" id="LR024431">
    <property type="protein sequence ID" value="SVE94050.1"/>
    <property type="molecule type" value="mRNA"/>
</dbReference>
<dbReference type="Gene3D" id="2.40.50.140">
    <property type="entry name" value="Nucleic acid-binding proteins"/>
    <property type="match status" value="1"/>
</dbReference>
<proteinExistence type="evidence at transcript level"/>
<dbReference type="NCBIfam" id="TIGR00621">
    <property type="entry name" value="ssb"/>
    <property type="match status" value="1"/>
</dbReference>
<sequence length="194" mass="21623">MVPVNQFHHVKGVRDFRAYVGHFKMLSLKIAGGFISNVARYSSRRFICLSNRSLAESDWTKSSSNSDDTQEEADIPVSVTSGGTEKTINSVTLLGRVGSNPVKRGSVEHPVVTFSLATNSNYSYANGEVNQKTEWHRICVFKPFLRDSTIKYTSKGQRVLVQGRIIYGEIKDSDGQLRHTSSIVADDVIFFKTV</sequence>